<gene>
    <name evidence="2" type="ORF">EH198_20925</name>
</gene>
<sequence>MKLASFYKNSLVPTYERINVLSKATVEVIKALQENTPNPELVDDAKPFVRRQDVMNAILKVVNGLSKEWRMSARKKRAGGNFDYVVVHFEDLNLNLIPIHLLSHAKLPKPSRYRGDISAFNLAIMKDRGMVSEVDFQTYIDFDNGISLVTEPEIPSNIKDIPFGLLLIYDGTDPKVSIRLAALTPDQERYIFCDNIDLLKEYSLSKDTELEIKAPIELKKRRKLRIDTSQVKEYQDTPNVTIKKDKDRANKMSDDDANTI</sequence>
<keyword evidence="3" id="KW-1185">Reference proteome</keyword>
<name>A0A3N9NZL2_9BACL</name>
<organism evidence="2 3">
    <name type="scientific">Paenibacillus rhizophilus</name>
    <dbReference type="NCBI Taxonomy" id="1850366"/>
    <lineage>
        <taxon>Bacteria</taxon>
        <taxon>Bacillati</taxon>
        <taxon>Bacillota</taxon>
        <taxon>Bacilli</taxon>
        <taxon>Bacillales</taxon>
        <taxon>Paenibacillaceae</taxon>
        <taxon>Paenibacillus</taxon>
    </lineage>
</organism>
<dbReference type="OrthoDB" id="2972561at2"/>
<dbReference type="EMBL" id="RQPI01000017">
    <property type="protein sequence ID" value="RQW08859.1"/>
    <property type="molecule type" value="Genomic_DNA"/>
</dbReference>
<dbReference type="Proteomes" id="UP000282529">
    <property type="component" value="Unassembled WGS sequence"/>
</dbReference>
<protein>
    <submittedName>
        <fullName evidence="2">Uncharacterized protein</fullName>
    </submittedName>
</protein>
<evidence type="ECO:0000313" key="3">
    <source>
        <dbReference type="Proteomes" id="UP000282529"/>
    </source>
</evidence>
<feature type="region of interest" description="Disordered" evidence="1">
    <location>
        <begin position="237"/>
        <end position="260"/>
    </location>
</feature>
<proteinExistence type="predicted"/>
<reference evidence="2 3" key="1">
    <citation type="submission" date="2018-11" db="EMBL/GenBank/DDBJ databases">
        <title>Genome sequence of strain 7197.</title>
        <authorList>
            <person name="Gao J."/>
            <person name="Sun J."/>
        </authorList>
    </citation>
    <scope>NUCLEOTIDE SEQUENCE [LARGE SCALE GENOMIC DNA]</scope>
    <source>
        <strain evidence="2 3">7197</strain>
    </source>
</reference>
<evidence type="ECO:0000313" key="2">
    <source>
        <dbReference type="EMBL" id="RQW08859.1"/>
    </source>
</evidence>
<dbReference type="RefSeq" id="WP_124697463.1">
    <property type="nucleotide sequence ID" value="NZ_JBHUFE010000025.1"/>
</dbReference>
<accession>A0A3N9NZL2</accession>
<dbReference type="AlphaFoldDB" id="A0A3N9NZL2"/>
<feature type="compositionally biased region" description="Basic and acidic residues" evidence="1">
    <location>
        <begin position="242"/>
        <end position="254"/>
    </location>
</feature>
<comment type="caution">
    <text evidence="2">The sequence shown here is derived from an EMBL/GenBank/DDBJ whole genome shotgun (WGS) entry which is preliminary data.</text>
</comment>
<evidence type="ECO:0000256" key="1">
    <source>
        <dbReference type="SAM" id="MobiDB-lite"/>
    </source>
</evidence>